<dbReference type="Gene3D" id="1.10.1040.10">
    <property type="entry name" value="N-(1-d-carboxylethyl)-l-norvaline Dehydrogenase, domain 2"/>
    <property type="match status" value="1"/>
</dbReference>
<dbReference type="EMBL" id="CP086716">
    <property type="protein sequence ID" value="WOO80279.1"/>
    <property type="molecule type" value="Genomic_DNA"/>
</dbReference>
<dbReference type="GeneID" id="87807033"/>
<gene>
    <name evidence="2" type="ORF">LOC62_03G003792</name>
</gene>
<keyword evidence="3" id="KW-1185">Reference proteome</keyword>
<dbReference type="Gene3D" id="3.40.50.720">
    <property type="entry name" value="NAD(P)-binding Rossmann-like Domain"/>
    <property type="match status" value="1"/>
</dbReference>
<evidence type="ECO:0000313" key="3">
    <source>
        <dbReference type="Proteomes" id="UP000827549"/>
    </source>
</evidence>
<dbReference type="SUPFAM" id="SSF48179">
    <property type="entry name" value="6-phosphogluconate dehydrogenase C-terminal domain-like"/>
    <property type="match status" value="1"/>
</dbReference>
<accession>A0AAF1BL15</accession>
<dbReference type="InterPro" id="IPR008927">
    <property type="entry name" value="6-PGluconate_DH-like_C_sf"/>
</dbReference>
<dbReference type="AlphaFoldDB" id="A0AAF1BL15"/>
<dbReference type="InterPro" id="IPR036291">
    <property type="entry name" value="NAD(P)-bd_dom_sf"/>
</dbReference>
<dbReference type="InterPro" id="IPR015814">
    <property type="entry name" value="Pgluconate_DH_NAD-bd_C"/>
</dbReference>
<name>A0AAF1BL15_9TREE</name>
<dbReference type="RefSeq" id="XP_062626311.1">
    <property type="nucleotide sequence ID" value="XM_062770327.1"/>
</dbReference>
<sequence>MTNTPAPAPTIGILFPGAMGSGLARTLHARAPAIRLLTAVSGRSSATLERAAAAGLENLPLADVVASADILVSILPPSSALELARDVAALLKSQTRKPIYVELNAVSPATMGEIAAILGPDVPLVDGSVIGLPPKEGYDPRVYLSSAPEWADQLAHVAEALGQGWTVRVLKSGGAGGASALKMCHGGTQKGATGLAALLVLAAHAHSPDTATALLEQLADTKPDQVWKLSTSLPDMIPKAYRWVGEMEEISSFVTSSLGLDPSDLNSPAAAHLGLARVFERVAADLRATGTAIGAAGDGPSGDAAEIDTLRSWAKQGRETLDQRGYVPS</sequence>
<reference evidence="2" key="1">
    <citation type="submission" date="2023-10" db="EMBL/GenBank/DDBJ databases">
        <authorList>
            <person name="Noh H."/>
        </authorList>
    </citation>
    <scope>NUCLEOTIDE SEQUENCE</scope>
    <source>
        <strain evidence="2">DUCC4014</strain>
    </source>
</reference>
<protein>
    <recommendedName>
        <fullName evidence="1">Phosphogluconate dehydrogenase NAD-binding putative C-terminal domain-containing protein</fullName>
    </recommendedName>
</protein>
<dbReference type="Pfam" id="PF09130">
    <property type="entry name" value="DUF1932"/>
    <property type="match status" value="1"/>
</dbReference>
<evidence type="ECO:0000259" key="1">
    <source>
        <dbReference type="Pfam" id="PF09130"/>
    </source>
</evidence>
<evidence type="ECO:0000313" key="2">
    <source>
        <dbReference type="EMBL" id="WOO80279.1"/>
    </source>
</evidence>
<feature type="domain" description="Phosphogluconate dehydrogenase NAD-binding putative C-terminal" evidence="1">
    <location>
        <begin position="205"/>
        <end position="281"/>
    </location>
</feature>
<dbReference type="Proteomes" id="UP000827549">
    <property type="component" value="Chromosome 3"/>
</dbReference>
<organism evidence="2 3">
    <name type="scientific">Vanrija pseudolonga</name>
    <dbReference type="NCBI Taxonomy" id="143232"/>
    <lineage>
        <taxon>Eukaryota</taxon>
        <taxon>Fungi</taxon>
        <taxon>Dikarya</taxon>
        <taxon>Basidiomycota</taxon>
        <taxon>Agaricomycotina</taxon>
        <taxon>Tremellomycetes</taxon>
        <taxon>Trichosporonales</taxon>
        <taxon>Trichosporonaceae</taxon>
        <taxon>Vanrija</taxon>
    </lineage>
</organism>
<proteinExistence type="predicted"/>
<dbReference type="InterPro" id="IPR013328">
    <property type="entry name" value="6PGD_dom2"/>
</dbReference>
<dbReference type="SUPFAM" id="SSF51735">
    <property type="entry name" value="NAD(P)-binding Rossmann-fold domains"/>
    <property type="match status" value="1"/>
</dbReference>